<dbReference type="OrthoDB" id="6399635at2"/>
<reference evidence="3 4" key="1">
    <citation type="submission" date="2016-02" db="EMBL/GenBank/DDBJ databases">
        <authorList>
            <person name="Wen L."/>
            <person name="He K."/>
            <person name="Yang H."/>
        </authorList>
    </citation>
    <scope>NUCLEOTIDE SEQUENCE [LARGE SCALE GENOMIC DNA]</scope>
    <source>
        <strain evidence="3 4">CZ1127</strain>
    </source>
</reference>
<dbReference type="RefSeq" id="WP_068828325.1">
    <property type="nucleotide sequence ID" value="NZ_CP014224.1"/>
</dbReference>
<dbReference type="InterPro" id="IPR050553">
    <property type="entry name" value="Thioredoxin_ResA/DsbE_sf"/>
</dbReference>
<keyword evidence="4" id="KW-1185">Reference proteome</keyword>
<proteinExistence type="predicted"/>
<evidence type="ECO:0000256" key="1">
    <source>
        <dbReference type="SAM" id="SignalP"/>
    </source>
</evidence>
<dbReference type="CDD" id="cd02966">
    <property type="entry name" value="TlpA_like_family"/>
    <property type="match status" value="1"/>
</dbReference>
<dbReference type="InterPro" id="IPR013766">
    <property type="entry name" value="Thioredoxin_domain"/>
</dbReference>
<dbReference type="PANTHER" id="PTHR42852:SF13">
    <property type="entry name" value="PROTEIN DIPZ"/>
    <property type="match status" value="1"/>
</dbReference>
<evidence type="ECO:0000313" key="3">
    <source>
        <dbReference type="EMBL" id="ANW97273.1"/>
    </source>
</evidence>
<dbReference type="Proteomes" id="UP000092967">
    <property type="component" value="Chromosome"/>
</dbReference>
<feature type="domain" description="Thioredoxin" evidence="2">
    <location>
        <begin position="308"/>
        <end position="439"/>
    </location>
</feature>
<dbReference type="PROSITE" id="PS51352">
    <property type="entry name" value="THIOREDOXIN_2"/>
    <property type="match status" value="1"/>
</dbReference>
<keyword evidence="1" id="KW-0732">Signal</keyword>
<dbReference type="AlphaFoldDB" id="A0A1B1Y917"/>
<accession>A0A1B1Y917</accession>
<feature type="chain" id="PRO_5008532631" description="Thioredoxin domain-containing protein" evidence="1">
    <location>
        <begin position="19"/>
        <end position="439"/>
    </location>
</feature>
<dbReference type="SUPFAM" id="SSF52833">
    <property type="entry name" value="Thioredoxin-like"/>
    <property type="match status" value="1"/>
</dbReference>
<evidence type="ECO:0000313" key="4">
    <source>
        <dbReference type="Proteomes" id="UP000092967"/>
    </source>
</evidence>
<protein>
    <recommendedName>
        <fullName evidence="2">Thioredoxin domain-containing protein</fullName>
    </recommendedName>
</protein>
<dbReference type="KEGG" id="wfu:AXE80_13655"/>
<feature type="signal peptide" evidence="1">
    <location>
        <begin position="1"/>
        <end position="18"/>
    </location>
</feature>
<dbReference type="InterPro" id="IPR012336">
    <property type="entry name" value="Thioredoxin-like_fold"/>
</dbReference>
<dbReference type="PANTHER" id="PTHR42852">
    <property type="entry name" value="THIOL:DISULFIDE INTERCHANGE PROTEIN DSBE"/>
    <property type="match status" value="1"/>
</dbReference>
<dbReference type="InterPro" id="IPR036249">
    <property type="entry name" value="Thioredoxin-like_sf"/>
</dbReference>
<dbReference type="Gene3D" id="3.40.30.10">
    <property type="entry name" value="Glutaredoxin"/>
    <property type="match status" value="1"/>
</dbReference>
<sequence length="439" mass="50791">MKNLTTFILLIAFQFLSAQYTVTGVFTDKVVDIEDVALYRIINGKADYVKYADVKDKVFTFSMDSLPAGNYKALYQNVKTGYVDFIFNNEDVKFSVDSKKGQPSVTYLASRENQLLQAYNYSISQLQYKLDSIQLAYFSKPTTNIAKYQEVKAKVDGAQNYYEDLAKDDYCYGLIKATKRYNAPMPFVLLDEYLDNIITHFFDYIDFQDASLRNSMFIKSRLKDYVFYLHQTDDVVQQNELYINAIKQILAKTSDDVFKEEVLRFFIPEFIKKENNKVLSAIVNIYKELPETIQNNDFLAEVDSKARTIIGVIAPDIKISDTETLYSLKKSHMYLVVFWSSTCSHCVIELPKLKEILNLKNNITVVAVGLEEEDTQEKWSAYVAENIKDWKNVMALGKWDSKEAIDYDVNATPTYFVLNKDKRIIAKPNNFKLLKEILE</sequence>
<dbReference type="STRING" id="1790137.AXE80_13655"/>
<name>A0A1B1Y917_9FLAO</name>
<dbReference type="EMBL" id="CP014224">
    <property type="protein sequence ID" value="ANW97273.1"/>
    <property type="molecule type" value="Genomic_DNA"/>
</dbReference>
<evidence type="ECO:0000259" key="2">
    <source>
        <dbReference type="PROSITE" id="PS51352"/>
    </source>
</evidence>
<dbReference type="Pfam" id="PF13905">
    <property type="entry name" value="Thioredoxin_8"/>
    <property type="match status" value="1"/>
</dbReference>
<gene>
    <name evidence="3" type="ORF">AXE80_13655</name>
</gene>
<organism evidence="3 4">
    <name type="scientific">Wenyingzhuangia fucanilytica</name>
    <dbReference type="NCBI Taxonomy" id="1790137"/>
    <lineage>
        <taxon>Bacteria</taxon>
        <taxon>Pseudomonadati</taxon>
        <taxon>Bacteroidota</taxon>
        <taxon>Flavobacteriia</taxon>
        <taxon>Flavobacteriales</taxon>
        <taxon>Flavobacteriaceae</taxon>
        <taxon>Wenyingzhuangia</taxon>
    </lineage>
</organism>